<dbReference type="Pfam" id="PF10011">
    <property type="entry name" value="DUF2254"/>
    <property type="match status" value="1"/>
</dbReference>
<protein>
    <submittedName>
        <fullName evidence="2">DUF2254 domain-containing protein</fullName>
    </submittedName>
</protein>
<feature type="transmembrane region" description="Helical" evidence="1">
    <location>
        <begin position="21"/>
        <end position="41"/>
    </location>
</feature>
<gene>
    <name evidence="2" type="ORF">GCU54_08955</name>
</gene>
<keyword evidence="1" id="KW-1133">Transmembrane helix</keyword>
<feature type="transmembrane region" description="Helical" evidence="1">
    <location>
        <begin position="114"/>
        <end position="136"/>
    </location>
</feature>
<feature type="transmembrane region" description="Helical" evidence="1">
    <location>
        <begin position="156"/>
        <end position="176"/>
    </location>
</feature>
<evidence type="ECO:0000313" key="2">
    <source>
        <dbReference type="EMBL" id="NEM06146.1"/>
    </source>
</evidence>
<evidence type="ECO:0000256" key="1">
    <source>
        <dbReference type="SAM" id="Phobius"/>
    </source>
</evidence>
<keyword evidence="1" id="KW-0812">Transmembrane</keyword>
<keyword evidence="1" id="KW-0472">Membrane</keyword>
<accession>A0A6P0GFY4</accession>
<comment type="caution">
    <text evidence="2">The sequence shown here is derived from an EMBL/GenBank/DDBJ whole genome shotgun (WGS) entry which is preliminary data.</text>
</comment>
<proteinExistence type="predicted"/>
<sequence length="453" mass="48460">MNSRGPGRRSAVRAVTTRLRGALWPIPVLAVVVAVGIGIGLPAVDELLEDRDAGHPLTFVFGGGPSAARDLLAAIAGSLISVTGLIFSLTVVAFQLGSSQYSPRLLQTFATDRVVQLTLAQLTATFVYALTVLRTVRTEGATETETAFVPRLSITVAYALTLGSVLAVVLFLGHLARALRVETMLRDVHEEAGATLDRELPDDLEHPEPVRLPSGPGMPIESTSSGFVVDLDEERLVSAGADADVVVLLAARIGDSVVTGTPLAHAWARDGVRVPDTAALQEALGRSVRLDFERSPARDVAYSLRKVVDITVRALSPGINDPTTAVHALSHASALLGDLVRRPLGPDCRVDEEGVVRLVVPQWTPGDLVDLVLEEPLHYSSGQPAVLRRIAALLREVAWRAPRGVVDDALRDRLRHVVDLAAESTRITAPERRSWEEALDSALTGVWPAHRPG</sequence>
<name>A0A6P0GFY4_9ACTN</name>
<feature type="transmembrane region" description="Helical" evidence="1">
    <location>
        <begin position="71"/>
        <end position="94"/>
    </location>
</feature>
<dbReference type="RefSeq" id="WP_163476309.1">
    <property type="nucleotide sequence ID" value="NZ_JAAGWE010000013.1"/>
</dbReference>
<dbReference type="InterPro" id="IPR018723">
    <property type="entry name" value="DUF2254_membrane"/>
</dbReference>
<dbReference type="EMBL" id="JAAGWE010000013">
    <property type="protein sequence ID" value="NEM06146.1"/>
    <property type="molecule type" value="Genomic_DNA"/>
</dbReference>
<organism evidence="2 3">
    <name type="scientific">Geodermatophilus normandii</name>
    <dbReference type="NCBI Taxonomy" id="1137989"/>
    <lineage>
        <taxon>Bacteria</taxon>
        <taxon>Bacillati</taxon>
        <taxon>Actinomycetota</taxon>
        <taxon>Actinomycetes</taxon>
        <taxon>Geodermatophilales</taxon>
        <taxon>Geodermatophilaceae</taxon>
        <taxon>Geodermatophilus</taxon>
    </lineage>
</organism>
<evidence type="ECO:0000313" key="3">
    <source>
        <dbReference type="Proteomes" id="UP000471126"/>
    </source>
</evidence>
<dbReference type="Proteomes" id="UP000471126">
    <property type="component" value="Unassembled WGS sequence"/>
</dbReference>
<dbReference type="AlphaFoldDB" id="A0A6P0GFY4"/>
<reference evidence="2 3" key="1">
    <citation type="submission" date="2019-12" db="EMBL/GenBank/DDBJ databases">
        <title>WGS of CPCC 203550 I12A-02606.</title>
        <authorList>
            <person name="Jiang Z."/>
        </authorList>
    </citation>
    <scope>NUCLEOTIDE SEQUENCE [LARGE SCALE GENOMIC DNA]</scope>
    <source>
        <strain evidence="2 3">I12A-02606</strain>
    </source>
</reference>